<keyword evidence="4" id="KW-1185">Reference proteome</keyword>
<dbReference type="InterPro" id="IPR038471">
    <property type="entry name" value="MecA_C_sf"/>
</dbReference>
<organism evidence="3 4">
    <name type="scientific">Ureibacillus xyleni</name>
    <dbReference type="NCBI Taxonomy" id="614648"/>
    <lineage>
        <taxon>Bacteria</taxon>
        <taxon>Bacillati</taxon>
        <taxon>Bacillota</taxon>
        <taxon>Bacilli</taxon>
        <taxon>Bacillales</taxon>
        <taxon>Caryophanaceae</taxon>
        <taxon>Ureibacillus</taxon>
    </lineage>
</organism>
<dbReference type="PANTHER" id="PTHR39161">
    <property type="entry name" value="ADAPTER PROTEIN MECA"/>
    <property type="match status" value="1"/>
</dbReference>
<reference evidence="4" key="1">
    <citation type="submission" date="2017-08" db="EMBL/GenBank/DDBJ databases">
        <authorList>
            <person name="Varghese N."/>
            <person name="Submissions S."/>
        </authorList>
    </citation>
    <scope>NUCLEOTIDE SEQUENCE [LARGE SCALE GENOMIC DNA]</scope>
    <source>
        <strain evidence="4">JC22</strain>
    </source>
</reference>
<dbReference type="NCBIfam" id="NF002644">
    <property type="entry name" value="PRK02315.1-5"/>
    <property type="match status" value="1"/>
</dbReference>
<dbReference type="Pfam" id="PF05389">
    <property type="entry name" value="MecA"/>
    <property type="match status" value="1"/>
</dbReference>
<sequence>MDIERVNENTIKLFITYRDIEDRGYSREEIWYNRAKGEELFWDMIGEINTEDYFDLDGPIWIHVNASEHGLEVIVTRANINGDSESNSLLSSFEEHREASQHNIDESIFDSFDEEEGVHHQGITNISIYKFKDIDELIPVANRIVTFGLQSSLYKYENYYYVAIDFTNITEKEERLNIRSIINEYLGSSKLTVFRLQEYGETIMEEDCFETVIKYFS</sequence>
<dbReference type="Proteomes" id="UP000219636">
    <property type="component" value="Unassembled WGS sequence"/>
</dbReference>
<comment type="similarity">
    <text evidence="1 2">Belongs to the MecA family.</text>
</comment>
<dbReference type="InterPro" id="IPR008681">
    <property type="entry name" value="Neg-reg_MecA"/>
</dbReference>
<dbReference type="OrthoDB" id="2360201at2"/>
<comment type="domain">
    <text evidence="2">The N-terminal domain probably binds unfolded/aggregated proteins; the C-terminal domain interacts with ClpC.</text>
</comment>
<protein>
    <recommendedName>
        <fullName evidence="2">Adapter protein MecA</fullName>
    </recommendedName>
</protein>
<gene>
    <name evidence="2" type="primary">mecA</name>
    <name evidence="3" type="ORF">SAMN05880501_101361</name>
</gene>
<dbReference type="RefSeq" id="WP_097071923.1">
    <property type="nucleotide sequence ID" value="NZ_OBMQ01000001.1"/>
</dbReference>
<dbReference type="AlphaFoldDB" id="A0A285RDE3"/>
<dbReference type="GO" id="GO:0030674">
    <property type="term" value="F:protein-macromolecule adaptor activity"/>
    <property type="evidence" value="ECO:0007669"/>
    <property type="project" value="UniProtKB-UniRule"/>
</dbReference>
<dbReference type="Gene3D" id="3.30.70.1950">
    <property type="match status" value="1"/>
</dbReference>
<comment type="subunit">
    <text evidence="2">Homodimer.</text>
</comment>
<evidence type="ECO:0000256" key="1">
    <source>
        <dbReference type="ARBA" id="ARBA00005397"/>
    </source>
</evidence>
<dbReference type="EMBL" id="OBMQ01000001">
    <property type="protein sequence ID" value="SOB91689.1"/>
    <property type="molecule type" value="Genomic_DNA"/>
</dbReference>
<comment type="function">
    <text evidence="2">Enables the recognition and targeting of unfolded and aggregated proteins to the ClpC protease or to other proteins involved in proteolysis.</text>
</comment>
<dbReference type="PANTHER" id="PTHR39161:SF1">
    <property type="entry name" value="ADAPTER PROTEIN MECA 1"/>
    <property type="match status" value="1"/>
</dbReference>
<evidence type="ECO:0000313" key="3">
    <source>
        <dbReference type="EMBL" id="SOB91689.1"/>
    </source>
</evidence>
<name>A0A285RDE3_9BACL</name>
<accession>A0A285RDE3</accession>
<evidence type="ECO:0000256" key="2">
    <source>
        <dbReference type="HAMAP-Rule" id="MF_01124"/>
    </source>
</evidence>
<dbReference type="HAMAP" id="MF_01124">
    <property type="entry name" value="MecA"/>
    <property type="match status" value="1"/>
</dbReference>
<dbReference type="PIRSF" id="PIRSF029008">
    <property type="entry name" value="MecA"/>
    <property type="match status" value="1"/>
</dbReference>
<proteinExistence type="inferred from homology"/>
<evidence type="ECO:0000313" key="4">
    <source>
        <dbReference type="Proteomes" id="UP000219636"/>
    </source>
</evidence>